<feature type="transmembrane region" description="Helical" evidence="2">
    <location>
        <begin position="36"/>
        <end position="55"/>
    </location>
</feature>
<proteinExistence type="predicted"/>
<protein>
    <submittedName>
        <fullName evidence="3">Uncharacterized protein</fullName>
    </submittedName>
</protein>
<keyword evidence="2" id="KW-0472">Membrane</keyword>
<feature type="compositionally biased region" description="Basic and acidic residues" evidence="1">
    <location>
        <begin position="166"/>
        <end position="175"/>
    </location>
</feature>
<evidence type="ECO:0000313" key="3">
    <source>
        <dbReference type="EMBL" id="MCT4333849.1"/>
    </source>
</evidence>
<evidence type="ECO:0000313" key="4">
    <source>
        <dbReference type="Proteomes" id="UP001320702"/>
    </source>
</evidence>
<feature type="region of interest" description="Disordered" evidence="1">
    <location>
        <begin position="144"/>
        <end position="175"/>
    </location>
</feature>
<organism evidence="3 4">
    <name type="scientific">Paracoccus maritimus</name>
    <dbReference type="NCBI Taxonomy" id="2933292"/>
    <lineage>
        <taxon>Bacteria</taxon>
        <taxon>Pseudomonadati</taxon>
        <taxon>Pseudomonadota</taxon>
        <taxon>Alphaproteobacteria</taxon>
        <taxon>Rhodobacterales</taxon>
        <taxon>Paracoccaceae</taxon>
        <taxon>Paracoccus</taxon>
    </lineage>
</organism>
<keyword evidence="4" id="KW-1185">Reference proteome</keyword>
<dbReference type="EMBL" id="JANAVZ010000007">
    <property type="protein sequence ID" value="MCT4333849.1"/>
    <property type="molecule type" value="Genomic_DNA"/>
</dbReference>
<dbReference type="RefSeq" id="WP_260277725.1">
    <property type="nucleotide sequence ID" value="NZ_JANAVZ010000007.1"/>
</dbReference>
<dbReference type="Proteomes" id="UP001320702">
    <property type="component" value="Unassembled WGS sequence"/>
</dbReference>
<keyword evidence="2" id="KW-0812">Transmembrane</keyword>
<sequence>MTGVGVELLGVIAVGIGMAAVLFAGMHALRKAGLNLPRWLLPAGIGLAMIGYSVWNDYAWFGRAKDRLPQDSQMLLVGRDSQPWAPWTYVAPVAVRFAALDPASIRDEENGIRQAQITLVERRGQTLVVPQQFDCTQGRIRPARGEWTPVQPDDPAYAAVCEGEGNDGRDIGDRG</sequence>
<gene>
    <name evidence="3" type="ORF">MU516_13355</name>
</gene>
<feature type="transmembrane region" description="Helical" evidence="2">
    <location>
        <begin position="6"/>
        <end position="24"/>
    </location>
</feature>
<reference evidence="3 4" key="1">
    <citation type="submission" date="2022-04" db="EMBL/GenBank/DDBJ databases">
        <title>Paracoccus sp. YLB-12 draft genome sequence.</title>
        <authorList>
            <person name="Yu L."/>
        </authorList>
    </citation>
    <scope>NUCLEOTIDE SEQUENCE [LARGE SCALE GENOMIC DNA]</scope>
    <source>
        <strain evidence="3 4">YLB-12</strain>
    </source>
</reference>
<evidence type="ECO:0000256" key="1">
    <source>
        <dbReference type="SAM" id="MobiDB-lite"/>
    </source>
</evidence>
<name>A0ABT2KBF6_9RHOB</name>
<comment type="caution">
    <text evidence="3">The sequence shown here is derived from an EMBL/GenBank/DDBJ whole genome shotgun (WGS) entry which is preliminary data.</text>
</comment>
<keyword evidence="2" id="KW-1133">Transmembrane helix</keyword>
<evidence type="ECO:0000256" key="2">
    <source>
        <dbReference type="SAM" id="Phobius"/>
    </source>
</evidence>
<accession>A0ABT2KBF6</accession>